<gene>
    <name evidence="1" type="ordered locus">SVI_0421</name>
</gene>
<dbReference type="STRING" id="637905.SVI_0421"/>
<dbReference type="HOGENOM" id="CLU_3205227_0_0_6"/>
<name>D4ZF12_SHEVD</name>
<dbReference type="AlphaFoldDB" id="D4ZF12"/>
<protein>
    <submittedName>
        <fullName evidence="1">Uncharacterized protein</fullName>
    </submittedName>
</protein>
<dbReference type="KEGG" id="svo:SVI_0421"/>
<reference evidence="2" key="1">
    <citation type="journal article" date="2010" name="Mol. Biosyst.">
        <title>Complete genome sequence and comparative analysis of Shewanella violacea, a psychrophilic and piezophilic bacterium from deep sea floor sediments.</title>
        <authorList>
            <person name="Aono E."/>
            <person name="Baba T."/>
            <person name="Ara T."/>
            <person name="Nishi T."/>
            <person name="Nakamichi T."/>
            <person name="Inamoto E."/>
            <person name="Toyonaga H."/>
            <person name="Hasegawa M."/>
            <person name="Takai Y."/>
            <person name="Okumura Y."/>
            <person name="Baba M."/>
            <person name="Tomita M."/>
            <person name="Kato C."/>
            <person name="Oshima T."/>
            <person name="Nakasone K."/>
            <person name="Mori H."/>
        </authorList>
    </citation>
    <scope>NUCLEOTIDE SEQUENCE [LARGE SCALE GENOMIC DNA]</scope>
    <source>
        <strain evidence="2">JCM 10179 / CIP 106290 / LMG 19151 / DSS12</strain>
    </source>
</reference>
<keyword evidence="2" id="KW-1185">Reference proteome</keyword>
<accession>D4ZF12</accession>
<proteinExistence type="predicted"/>
<sequence length="45" mass="5415">MKMKVLRQDKCRFSCAYKRNYVQFAAQFLSDLSVFPWCLYLMDAV</sequence>
<dbReference type="Proteomes" id="UP000002350">
    <property type="component" value="Chromosome"/>
</dbReference>
<evidence type="ECO:0000313" key="2">
    <source>
        <dbReference type="Proteomes" id="UP000002350"/>
    </source>
</evidence>
<evidence type="ECO:0000313" key="1">
    <source>
        <dbReference type="EMBL" id="BAJ00392.1"/>
    </source>
</evidence>
<organism evidence="1 2">
    <name type="scientific">Shewanella violacea (strain JCM 10179 / CIP 106290 / LMG 19151 / DSS12)</name>
    <dbReference type="NCBI Taxonomy" id="637905"/>
    <lineage>
        <taxon>Bacteria</taxon>
        <taxon>Pseudomonadati</taxon>
        <taxon>Pseudomonadota</taxon>
        <taxon>Gammaproteobacteria</taxon>
        <taxon>Alteromonadales</taxon>
        <taxon>Shewanellaceae</taxon>
        <taxon>Shewanella</taxon>
    </lineage>
</organism>
<dbReference type="EMBL" id="AP011177">
    <property type="protein sequence ID" value="BAJ00392.1"/>
    <property type="molecule type" value="Genomic_DNA"/>
</dbReference>